<proteinExistence type="predicted"/>
<dbReference type="GeneID" id="40501029"/>
<keyword evidence="1" id="KW-0812">Transmembrane</keyword>
<feature type="transmembrane region" description="Helical" evidence="1">
    <location>
        <begin position="58"/>
        <end position="78"/>
    </location>
</feature>
<evidence type="ECO:0000313" key="2">
    <source>
        <dbReference type="EMBL" id="QCG82522.1"/>
    </source>
</evidence>
<dbReference type="AlphaFoldDB" id="A0A4D6TL54"/>
<keyword evidence="1" id="KW-1133">Transmembrane helix</keyword>
<keyword evidence="1" id="KW-0472">Membrane</keyword>
<accession>A0A4D6TL54</accession>
<sequence length="95" mass="10200">MIFSSLDMVSSVFVVGIFSAFSSFLLDKHLLGLLMSLELILIMLFGLLLVSGEVYLSLIYLTMGVCEGAVGLSLLVVISRSHSGGFLASYSLSRC</sequence>
<dbReference type="EMBL" id="MK482395">
    <property type="protein sequence ID" value="QCG82522.1"/>
    <property type="molecule type" value="Genomic_DNA"/>
</dbReference>
<dbReference type="RefSeq" id="YP_009654182.1">
    <property type="nucleotide sequence ID" value="NC_042792.1"/>
</dbReference>
<keyword evidence="2" id="KW-0496">Mitochondrion</keyword>
<evidence type="ECO:0000256" key="1">
    <source>
        <dbReference type="SAM" id="Phobius"/>
    </source>
</evidence>
<name>A0A4D6TL54_9CRUS</name>
<gene>
    <name evidence="2" type="primary">ND4L</name>
</gene>
<geneLocation type="mitochondrion" evidence="2"/>
<dbReference type="CTD" id="4539"/>
<organism evidence="2">
    <name type="scientific">Cypridina dentata</name>
    <dbReference type="NCBI Taxonomy" id="1483471"/>
    <lineage>
        <taxon>Eukaryota</taxon>
        <taxon>Metazoa</taxon>
        <taxon>Ecdysozoa</taxon>
        <taxon>Arthropoda</taxon>
        <taxon>Crustacea</taxon>
        <taxon>Oligostraca</taxon>
        <taxon>Ostracoda</taxon>
        <taxon>Myodocopa</taxon>
        <taxon>Myodocopida</taxon>
        <taxon>Cypridinoidea</taxon>
        <taxon>Cypridinidae</taxon>
        <taxon>Cypridina</taxon>
    </lineage>
</organism>
<feature type="transmembrane region" description="Helical" evidence="1">
    <location>
        <begin position="6"/>
        <end position="26"/>
    </location>
</feature>
<protein>
    <submittedName>
        <fullName evidence="2">NADH dehydrogenase subunit 4L</fullName>
    </submittedName>
</protein>
<feature type="transmembrane region" description="Helical" evidence="1">
    <location>
        <begin position="33"/>
        <end position="52"/>
    </location>
</feature>
<reference evidence="2" key="2">
    <citation type="submission" date="2019-02" db="EMBL/GenBank/DDBJ databases">
        <authorList>
            <person name="Wang X.X."/>
            <person name="Wang Z.Z."/>
            <person name="Zhang X.X."/>
            <person name="Xu Q.Q."/>
            <person name="Xiao J.J."/>
            <person name="Wang Z.Z."/>
        </authorList>
    </citation>
    <scope>NUCLEOTIDE SEQUENCE</scope>
</reference>
<dbReference type="Gene3D" id="1.10.287.3510">
    <property type="match status" value="1"/>
</dbReference>
<reference evidence="2" key="1">
    <citation type="journal article" date="2019" name="Mitochondrial DNA Part B Resour">
        <title>First record of the complete mitochondrial genome of Cypridina dentata (Myodocopida: Cypridinidae).</title>
        <authorList>
            <person name="Wang X."/>
            <person name="Xu Q."/>
            <person name="Xiao J."/>
            <person name="Miao X."/>
            <person name="Liu P."/>
            <person name="Wang Z."/>
        </authorList>
    </citation>
    <scope>NUCLEOTIDE SEQUENCE</scope>
</reference>